<dbReference type="GO" id="GO:0016714">
    <property type="term" value="F:oxidoreductase activity, acting on paired donors, with incorporation or reduction of molecular oxygen, reduced pteridine as one donor, and incorporation of one atom of oxygen"/>
    <property type="evidence" value="ECO:0007669"/>
    <property type="project" value="InterPro"/>
</dbReference>
<keyword evidence="6" id="KW-0503">Monooxygenase</keyword>
<evidence type="ECO:0000256" key="6">
    <source>
        <dbReference type="ARBA" id="ARBA00023033"/>
    </source>
</evidence>
<proteinExistence type="inferred from homology"/>
<reference evidence="9 10" key="1">
    <citation type="submission" date="2018-06" db="EMBL/GenBank/DDBJ databases">
        <title>Genomic Encyclopedia of Archaeal and Bacterial Type Strains, Phase II (KMG-II): from individual species to whole genera.</title>
        <authorList>
            <person name="Goeker M."/>
        </authorList>
    </citation>
    <scope>NUCLEOTIDE SEQUENCE [LARGE SCALE GENOMIC DNA]</scope>
    <source>
        <strain evidence="9 10">DSM 14825</strain>
    </source>
</reference>
<dbReference type="PANTHER" id="PTHR11473:SF24">
    <property type="entry name" value="PHENYLALANINE-4-HYDROXYLASE"/>
    <property type="match status" value="1"/>
</dbReference>
<evidence type="ECO:0000313" key="9">
    <source>
        <dbReference type="EMBL" id="RAJ31652.1"/>
    </source>
</evidence>
<organism evidence="9 10">
    <name type="scientific">Pedobacter cryoconitis</name>
    <dbReference type="NCBI Taxonomy" id="188932"/>
    <lineage>
        <taxon>Bacteria</taxon>
        <taxon>Pseudomonadati</taxon>
        <taxon>Bacteroidota</taxon>
        <taxon>Sphingobacteriia</taxon>
        <taxon>Sphingobacteriales</taxon>
        <taxon>Sphingobacteriaceae</taxon>
        <taxon>Pedobacter</taxon>
    </lineage>
</organism>
<evidence type="ECO:0000313" key="10">
    <source>
        <dbReference type="Proteomes" id="UP000249754"/>
    </source>
</evidence>
<dbReference type="GO" id="GO:0009072">
    <property type="term" value="P:aromatic amino acid metabolic process"/>
    <property type="evidence" value="ECO:0007669"/>
    <property type="project" value="InterPro"/>
</dbReference>
<evidence type="ECO:0000256" key="2">
    <source>
        <dbReference type="ARBA" id="ARBA00009712"/>
    </source>
</evidence>
<comment type="cofactor">
    <cofactor evidence="1 7">
        <name>Fe(2+)</name>
        <dbReference type="ChEBI" id="CHEBI:29033"/>
    </cofactor>
</comment>
<dbReference type="InterPro" id="IPR019774">
    <property type="entry name" value="Aromatic-AA_hydroxylase_C"/>
</dbReference>
<dbReference type="NCBIfam" id="NF010657">
    <property type="entry name" value="PRK14056.1"/>
    <property type="match status" value="1"/>
</dbReference>
<dbReference type="RefSeq" id="WP_111633683.1">
    <property type="nucleotide sequence ID" value="NZ_QLLR01000008.1"/>
</dbReference>
<dbReference type="Proteomes" id="UP000249754">
    <property type="component" value="Unassembled WGS sequence"/>
</dbReference>
<dbReference type="AlphaFoldDB" id="A0A327ST01"/>
<evidence type="ECO:0000259" key="8">
    <source>
        <dbReference type="PROSITE" id="PS51410"/>
    </source>
</evidence>
<evidence type="ECO:0000256" key="4">
    <source>
        <dbReference type="ARBA" id="ARBA00023002"/>
    </source>
</evidence>
<feature type="binding site" evidence="7">
    <location>
        <position position="132"/>
    </location>
    <ligand>
        <name>Fe cation</name>
        <dbReference type="ChEBI" id="CHEBI:24875"/>
    </ligand>
</feature>
<dbReference type="PANTHER" id="PTHR11473">
    <property type="entry name" value="AROMATIC AMINO ACID HYDROXYLASE"/>
    <property type="match status" value="1"/>
</dbReference>
<name>A0A327ST01_9SPHI</name>
<dbReference type="OrthoDB" id="9780502at2"/>
<dbReference type="InterPro" id="IPR036951">
    <property type="entry name" value="ArAA_hydroxylase_sf"/>
</dbReference>
<dbReference type="SUPFAM" id="SSF56534">
    <property type="entry name" value="Aromatic aminoacid monoxygenases, catalytic and oligomerization domains"/>
    <property type="match status" value="1"/>
</dbReference>
<dbReference type="GO" id="GO:0005506">
    <property type="term" value="F:iron ion binding"/>
    <property type="evidence" value="ECO:0007669"/>
    <property type="project" value="InterPro"/>
</dbReference>
<dbReference type="PROSITE" id="PS51410">
    <property type="entry name" value="BH4_AAA_HYDROXYL_2"/>
    <property type="match status" value="1"/>
</dbReference>
<comment type="similarity">
    <text evidence="2">Belongs to the biopterin-dependent aromatic amino acid hydroxylase family.</text>
</comment>
<protein>
    <submittedName>
        <fullName evidence="9">Phenylalanine-4-hydroxylase</fullName>
    </submittedName>
</protein>
<evidence type="ECO:0000256" key="1">
    <source>
        <dbReference type="ARBA" id="ARBA00001954"/>
    </source>
</evidence>
<dbReference type="Gene3D" id="1.20.58.690">
    <property type="match status" value="1"/>
</dbReference>
<feature type="domain" description="Biopterin-dependent aromatic amino acid hydroxylase family profile" evidence="8">
    <location>
        <begin position="1"/>
        <end position="344"/>
    </location>
</feature>
<accession>A0A327ST01</accession>
<evidence type="ECO:0000256" key="5">
    <source>
        <dbReference type="ARBA" id="ARBA00023004"/>
    </source>
</evidence>
<sequence>MSDFNDFNNPRVAQLPKHLRQFIVDQNYAKYTPVDQAVWRYVMRQNYSYLKDVAYYPYIKGLQRAGLSIEYIPDLQTMNDNLGKLGWGAVTVDGFIPPAAFMEYQAYHVLVIAADIRQINHIEYTPAPDIIHESAGHAPIIADADYNSYLSYIGSIGAKAMFSAKDFELYEAIRALSILKEAVDIPEFEITRAEEQLQEISANMGEPSEMALLSRLHWWTVEYGLIGSLTDPKIYGAGLLSSIGESSSCMTANVKKLPYTIDTLNYSYDITKTQPQLFVTETFQNLIDVLEQFANTMAFRKGGAESVRKAMDSKNPATAVYSSGLQVTGVFSDMGLNDSGEPIFIKTTGPSALSIANTQLDGHGKVYHKDGFSSPVGKLKNTALPLENFGSDALFAFGIIEGNTTELVFESGIQVNGVVKAVYKHEDQVILIAFEDCTVKEQNGNILFQPEWGTYDMAVGNSIVSVFNGAADKDAYEEITYISDKQTEKIVYDEATNQLHDIYRAVRQIREEGIGEDLLPALFENLKTAYPQDWLCALEILEIAHYNQTGHDFEQEIRVYLEAKAVAEPQHQKLIQDGLHVIENPVTQLITEED</sequence>
<keyword evidence="3 7" id="KW-0479">Metal-binding</keyword>
<dbReference type="Pfam" id="PF00351">
    <property type="entry name" value="Biopterin_H"/>
    <property type="match status" value="2"/>
</dbReference>
<keyword evidence="5 7" id="KW-0408">Iron</keyword>
<gene>
    <name evidence="9" type="ORF">LY11_02151</name>
</gene>
<evidence type="ECO:0000256" key="3">
    <source>
        <dbReference type="ARBA" id="ARBA00022723"/>
    </source>
</evidence>
<feature type="binding site" evidence="7">
    <location>
        <position position="137"/>
    </location>
    <ligand>
        <name>Fe cation</name>
        <dbReference type="ChEBI" id="CHEBI:24875"/>
    </ligand>
</feature>
<keyword evidence="4" id="KW-0560">Oxidoreductase</keyword>
<dbReference type="Gene3D" id="1.10.800.10">
    <property type="entry name" value="Aromatic amino acid hydroxylase"/>
    <property type="match status" value="1"/>
</dbReference>
<dbReference type="InterPro" id="IPR001273">
    <property type="entry name" value="ArAA_hydroxylase"/>
</dbReference>
<dbReference type="EMBL" id="QLLR01000008">
    <property type="protein sequence ID" value="RAJ31652.1"/>
    <property type="molecule type" value="Genomic_DNA"/>
</dbReference>
<dbReference type="STRING" id="188932.AY601_0071"/>
<evidence type="ECO:0000256" key="7">
    <source>
        <dbReference type="PIRSR" id="PIRSR601273-2"/>
    </source>
</evidence>
<comment type="caution">
    <text evidence="9">The sequence shown here is derived from an EMBL/GenBank/DDBJ whole genome shotgun (WGS) entry which is preliminary data.</text>
</comment>
<dbReference type="InterPro" id="IPR036329">
    <property type="entry name" value="Aro-AA_hydroxylase_C_sf"/>
</dbReference>
<feature type="binding site" evidence="7">
    <location>
        <position position="222"/>
    </location>
    <ligand>
        <name>Fe cation</name>
        <dbReference type="ChEBI" id="CHEBI:24875"/>
    </ligand>
</feature>